<dbReference type="Gene3D" id="3.30.980.10">
    <property type="entry name" value="Threonyl-trna Synthetase, Chain A, domain 2"/>
    <property type="match status" value="1"/>
</dbReference>
<dbReference type="AlphaFoldDB" id="A0A1M6N1Z2"/>
<dbReference type="SUPFAM" id="SSF50447">
    <property type="entry name" value="Translation proteins"/>
    <property type="match status" value="1"/>
</dbReference>
<dbReference type="InterPro" id="IPR018163">
    <property type="entry name" value="Thr/Ala-tRNA-synth_IIc_edit"/>
</dbReference>
<dbReference type="GO" id="GO:0002161">
    <property type="term" value="F:aminoacyl-tRNA deacylase activity"/>
    <property type="evidence" value="ECO:0007669"/>
    <property type="project" value="UniProtKB-ARBA"/>
</dbReference>
<evidence type="ECO:0000259" key="5">
    <source>
        <dbReference type="PROSITE" id="PS50860"/>
    </source>
</evidence>
<dbReference type="GO" id="GO:0006419">
    <property type="term" value="P:alanyl-tRNA aminoacylation"/>
    <property type="evidence" value="ECO:0007669"/>
    <property type="project" value="InterPro"/>
</dbReference>
<sequence>MILSKTRKLYDADAYQTSFDAAVISCEEKKSKKDVTYQIVLDQTLFFPEEGGQSADRGVLNGIDVLDVQIKNEIITHTLSERIEPGQNVHGEIDWEHRFNNMQQHTGEHIFSGLVHAKFGYDNVGFHLSDQVVTMDFSGVLTEEDAREIEHEVNLCIAKNIPVEISFPEKDILTKLDYRSKIEIDGAVRIVTIPGYDVCACCAPHVQATGAIGSLKVQSIQNYKGGVRISILCGLRALSDYRQKLAAVKNLSNMLSVPQEEVVTAVEKLQNDMTSLKVQLKKMQQERILEKVRTLPQEYENVCLLECELDPEVMRTAVNEMMNHHSGYCAALSGSDEDGYRFVIGSKAQDAKILAQQLREEFQAKGGGSSDMIQGQVHAPAEAIKSWILQQE</sequence>
<evidence type="ECO:0000313" key="7">
    <source>
        <dbReference type="Proteomes" id="UP000184301"/>
    </source>
</evidence>
<evidence type="ECO:0000256" key="1">
    <source>
        <dbReference type="ARBA" id="ARBA00001947"/>
    </source>
</evidence>
<dbReference type="InterPro" id="IPR009000">
    <property type="entry name" value="Transl_B-barrel_sf"/>
</dbReference>
<gene>
    <name evidence="6" type="ORF">SAMN02745243_01677</name>
</gene>
<dbReference type="Proteomes" id="UP000184301">
    <property type="component" value="Unassembled WGS sequence"/>
</dbReference>
<accession>A0A1M6N1Z2</accession>
<dbReference type="GO" id="GO:0005737">
    <property type="term" value="C:cytoplasm"/>
    <property type="evidence" value="ECO:0007669"/>
    <property type="project" value="UniProtKB-SubCell"/>
</dbReference>
<dbReference type="InterPro" id="IPR051335">
    <property type="entry name" value="Alanyl-tRNA_Editing_Enzymes"/>
</dbReference>
<comment type="subcellular location">
    <subcellularLocation>
        <location evidence="2">Cytoplasm</location>
    </subcellularLocation>
</comment>
<dbReference type="Gene3D" id="3.10.310.40">
    <property type="match status" value="1"/>
</dbReference>
<dbReference type="Gene3D" id="2.40.30.130">
    <property type="match status" value="1"/>
</dbReference>
<dbReference type="Pfam" id="PF01411">
    <property type="entry name" value="tRNA-synt_2c"/>
    <property type="match status" value="1"/>
</dbReference>
<dbReference type="PANTHER" id="PTHR43462">
    <property type="entry name" value="ALANYL-TRNA EDITING PROTEIN"/>
    <property type="match status" value="1"/>
</dbReference>
<dbReference type="SUPFAM" id="SSF55186">
    <property type="entry name" value="ThrRS/AlaRS common domain"/>
    <property type="match status" value="1"/>
</dbReference>
<name>A0A1M6N1Z2_9FIRM</name>
<dbReference type="Pfam" id="PF07973">
    <property type="entry name" value="tRNA_SAD"/>
    <property type="match status" value="1"/>
</dbReference>
<proteinExistence type="predicted"/>
<evidence type="ECO:0000256" key="2">
    <source>
        <dbReference type="ARBA" id="ARBA00004496"/>
    </source>
</evidence>
<keyword evidence="6" id="KW-0436">Ligase</keyword>
<comment type="cofactor">
    <cofactor evidence="1">
        <name>Zn(2+)</name>
        <dbReference type="ChEBI" id="CHEBI:29105"/>
    </cofactor>
</comment>
<keyword evidence="6" id="KW-0030">Aminoacyl-tRNA synthetase</keyword>
<dbReference type="GO" id="GO:0046872">
    <property type="term" value="F:metal ion binding"/>
    <property type="evidence" value="ECO:0007669"/>
    <property type="project" value="UniProtKB-KW"/>
</dbReference>
<dbReference type="EMBL" id="FQZY01000021">
    <property type="protein sequence ID" value="SHJ89759.1"/>
    <property type="molecule type" value="Genomic_DNA"/>
</dbReference>
<evidence type="ECO:0000256" key="4">
    <source>
        <dbReference type="ARBA" id="ARBA00022833"/>
    </source>
</evidence>
<dbReference type="PANTHER" id="PTHR43462:SF1">
    <property type="entry name" value="ALANYL-TRNA EDITING PROTEIN AARSD1"/>
    <property type="match status" value="1"/>
</dbReference>
<protein>
    <submittedName>
        <fullName evidence="6">Alanyl-tRNA synthetase</fullName>
    </submittedName>
</protein>
<dbReference type="PROSITE" id="PS50860">
    <property type="entry name" value="AA_TRNA_LIGASE_II_ALA"/>
    <property type="match status" value="1"/>
</dbReference>
<dbReference type="InterPro" id="IPR018165">
    <property type="entry name" value="Ala-tRNA-synth_IIc_core"/>
</dbReference>
<reference evidence="6 7" key="1">
    <citation type="submission" date="2016-11" db="EMBL/GenBank/DDBJ databases">
        <authorList>
            <person name="Jaros S."/>
            <person name="Januszkiewicz K."/>
            <person name="Wedrychowicz H."/>
        </authorList>
    </citation>
    <scope>NUCLEOTIDE SEQUENCE [LARGE SCALE GENOMIC DNA]</scope>
    <source>
        <strain evidence="6 7">DSM 15480</strain>
    </source>
</reference>
<keyword evidence="3" id="KW-0479">Metal-binding</keyword>
<dbReference type="InterPro" id="IPR018164">
    <property type="entry name" value="Ala-tRNA-synth_IIc_N"/>
</dbReference>
<dbReference type="GO" id="GO:0003676">
    <property type="term" value="F:nucleic acid binding"/>
    <property type="evidence" value="ECO:0007669"/>
    <property type="project" value="InterPro"/>
</dbReference>
<dbReference type="InterPro" id="IPR012947">
    <property type="entry name" value="tRNA_SAD"/>
</dbReference>
<organism evidence="6 7">
    <name type="scientific">Hespellia stercorisuis DSM 15480</name>
    <dbReference type="NCBI Taxonomy" id="1121950"/>
    <lineage>
        <taxon>Bacteria</taxon>
        <taxon>Bacillati</taxon>
        <taxon>Bacillota</taxon>
        <taxon>Clostridia</taxon>
        <taxon>Lachnospirales</taxon>
        <taxon>Lachnospiraceae</taxon>
        <taxon>Hespellia</taxon>
    </lineage>
</organism>
<feature type="domain" description="Alanyl-transfer RNA synthetases family profile" evidence="5">
    <location>
        <begin position="1"/>
        <end position="243"/>
    </location>
</feature>
<dbReference type="SMART" id="SM00863">
    <property type="entry name" value="tRNA_SAD"/>
    <property type="match status" value="1"/>
</dbReference>
<dbReference type="STRING" id="1121950.SAMN02745243_01677"/>
<dbReference type="GO" id="GO:0004813">
    <property type="term" value="F:alanine-tRNA ligase activity"/>
    <property type="evidence" value="ECO:0007669"/>
    <property type="project" value="InterPro"/>
</dbReference>
<dbReference type="OrthoDB" id="9812949at2"/>
<evidence type="ECO:0000256" key="3">
    <source>
        <dbReference type="ARBA" id="ARBA00022723"/>
    </source>
</evidence>
<evidence type="ECO:0000313" key="6">
    <source>
        <dbReference type="EMBL" id="SHJ89759.1"/>
    </source>
</evidence>
<dbReference type="GO" id="GO:0005524">
    <property type="term" value="F:ATP binding"/>
    <property type="evidence" value="ECO:0007669"/>
    <property type="project" value="InterPro"/>
</dbReference>
<keyword evidence="7" id="KW-1185">Reference proteome</keyword>
<dbReference type="RefSeq" id="WP_073108387.1">
    <property type="nucleotide sequence ID" value="NZ_FQZY01000021.1"/>
</dbReference>
<keyword evidence="4" id="KW-0862">Zinc</keyword>